<dbReference type="InterPro" id="IPR027417">
    <property type="entry name" value="P-loop_NTPase"/>
</dbReference>
<dbReference type="GO" id="GO:0016887">
    <property type="term" value="F:ATP hydrolysis activity"/>
    <property type="evidence" value="ECO:0007669"/>
    <property type="project" value="InterPro"/>
</dbReference>
<gene>
    <name evidence="12" type="ORF">THRCLA_07155</name>
</gene>
<protein>
    <submittedName>
        <fullName evidence="12">ATP-binding Cassette (ABC) Superfamily</fullName>
    </submittedName>
</protein>
<dbReference type="InterPro" id="IPR026082">
    <property type="entry name" value="ABCA"/>
</dbReference>
<keyword evidence="6" id="KW-0547">Nucleotide-binding</keyword>
<feature type="transmembrane region" description="Helical" evidence="10">
    <location>
        <begin position="28"/>
        <end position="46"/>
    </location>
</feature>
<dbReference type="OrthoDB" id="10255969at2759"/>
<dbReference type="STRING" id="74557.A0A1V9ZG09"/>
<evidence type="ECO:0000256" key="1">
    <source>
        <dbReference type="ARBA" id="ARBA00004141"/>
    </source>
</evidence>
<feature type="transmembrane region" description="Helical" evidence="10">
    <location>
        <begin position="900"/>
        <end position="919"/>
    </location>
</feature>
<dbReference type="GO" id="GO:0016020">
    <property type="term" value="C:membrane"/>
    <property type="evidence" value="ECO:0007669"/>
    <property type="project" value="UniProtKB-SubCell"/>
</dbReference>
<dbReference type="Pfam" id="PF00005">
    <property type="entry name" value="ABC_tran"/>
    <property type="match status" value="1"/>
</dbReference>
<dbReference type="InterPro" id="IPR003439">
    <property type="entry name" value="ABC_transporter-like_ATP-bd"/>
</dbReference>
<evidence type="ECO:0000256" key="7">
    <source>
        <dbReference type="ARBA" id="ARBA00022840"/>
    </source>
</evidence>
<comment type="similarity">
    <text evidence="2">Belongs to the ABC transporter superfamily. ABCA family.</text>
</comment>
<reference evidence="12 13" key="1">
    <citation type="journal article" date="2014" name="Genome Biol. Evol.">
        <title>The secreted proteins of Achlya hypogyna and Thraustotheca clavata identify the ancestral oomycete secretome and reveal gene acquisitions by horizontal gene transfer.</title>
        <authorList>
            <person name="Misner I."/>
            <person name="Blouin N."/>
            <person name="Leonard G."/>
            <person name="Richards T.A."/>
            <person name="Lane C.E."/>
        </authorList>
    </citation>
    <scope>NUCLEOTIDE SEQUENCE [LARGE SCALE GENOMIC DNA]</scope>
    <source>
        <strain evidence="12 13">ATCC 34112</strain>
    </source>
</reference>
<dbReference type="EMBL" id="JNBS01001944">
    <property type="protein sequence ID" value="OQR96831.1"/>
    <property type="molecule type" value="Genomic_DNA"/>
</dbReference>
<keyword evidence="4 10" id="KW-0812">Transmembrane</keyword>
<feature type="transmembrane region" description="Helical" evidence="10">
    <location>
        <begin position="458"/>
        <end position="476"/>
    </location>
</feature>
<feature type="transmembrane region" description="Helical" evidence="10">
    <location>
        <begin position="332"/>
        <end position="351"/>
    </location>
</feature>
<keyword evidence="13" id="KW-1185">Reference proteome</keyword>
<proteinExistence type="inferred from homology"/>
<dbReference type="CDD" id="cd03263">
    <property type="entry name" value="ABC_subfamily_A"/>
    <property type="match status" value="1"/>
</dbReference>
<evidence type="ECO:0000256" key="4">
    <source>
        <dbReference type="ARBA" id="ARBA00022692"/>
    </source>
</evidence>
<feature type="transmembrane region" description="Helical" evidence="10">
    <location>
        <begin position="417"/>
        <end position="438"/>
    </location>
</feature>
<dbReference type="Proteomes" id="UP000243217">
    <property type="component" value="Unassembled WGS sequence"/>
</dbReference>
<dbReference type="SMART" id="SM00382">
    <property type="entry name" value="AAA"/>
    <property type="match status" value="1"/>
</dbReference>
<evidence type="ECO:0000256" key="6">
    <source>
        <dbReference type="ARBA" id="ARBA00022741"/>
    </source>
</evidence>
<evidence type="ECO:0000256" key="8">
    <source>
        <dbReference type="ARBA" id="ARBA00022989"/>
    </source>
</evidence>
<dbReference type="Gene3D" id="3.40.50.300">
    <property type="entry name" value="P-loop containing nucleotide triphosphate hydrolases"/>
    <property type="match status" value="1"/>
</dbReference>
<dbReference type="GO" id="GO:0140359">
    <property type="term" value="F:ABC-type transporter activity"/>
    <property type="evidence" value="ECO:0007669"/>
    <property type="project" value="InterPro"/>
</dbReference>
<dbReference type="GO" id="GO:0005319">
    <property type="term" value="F:lipid transporter activity"/>
    <property type="evidence" value="ECO:0007669"/>
    <property type="project" value="TreeGrafter"/>
</dbReference>
<dbReference type="AlphaFoldDB" id="A0A1V9ZG09"/>
<keyword evidence="7 12" id="KW-0067">ATP-binding</keyword>
<dbReference type="PANTHER" id="PTHR19229:SF36">
    <property type="entry name" value="ATP-BINDING CASSETTE SUB-FAMILY A MEMBER 2"/>
    <property type="match status" value="1"/>
</dbReference>
<evidence type="ECO:0000259" key="11">
    <source>
        <dbReference type="PROSITE" id="PS50893"/>
    </source>
</evidence>
<keyword evidence="9 10" id="KW-0472">Membrane</keyword>
<evidence type="ECO:0000256" key="9">
    <source>
        <dbReference type="ARBA" id="ARBA00023136"/>
    </source>
</evidence>
<sequence length="1060" mass="115779">MTKATLVRQTLVLLWKNATLKRRDCRGLFVDFGLTLLILFLLYWLGINNIVYAGVENVPEARNLNLEQTVPTLQLLPLLLTRSNRLLGVVSPQANDFIAFLDTRYAIPHTPNATFPNFHTTTRIFASTSDMEEYAKDSMQSNTSLPLFAGIVFEKNTVTIRLSDEIEESNGKAINDGLEVTSDFGIFASLKNKTTTNLFPGFLPLQIALQEYNVYVTQGVGCSSLATDLNTFGLAWNDVKLSGIDSCNNLQGSNAASTSWLYSTLTSVIPYPVASHTEVADPITSQIIVCLVYIGLWPFSRFLRDTIIEKETKLKEYLYIIGVRESALVCSWVALYKLYALITTIVATLLFQDVLFSSGAFFFALFFFTFLVTVVCFGLIVVPFFNVSKTAMGISPFLYLAFCSPLLAQKLGLMHNVFWDILATLSSPTVFYNAFLAATGMGLDGKLKTIDFGTIQYAWLHLVALAIFYSLLGVYLDRILPKTIGVSAPWHYPFHMSYWRSNSCPGKYQNKSYQTFQTNDEESFVVKMSDVGKTYDDGKVAVQNLSLTIPSGEIFGLLGVNGAGKTTTLSMLSGMFAPTEGTLSVCGEEGMPSIRQHLGVCFQQDVLYENLTIEEHVLLLARLKGQHDDAAIKAECAAKCAAFGLSDKIHEFTRALSGGSKRKVCVILAFLGDAKLVLLDEPTTGIDLESQKSVWEAIRSESSDRAILLTTHSMQEAHVLSHRIGIMASGEMKCIGTSGQLRDTYGVGYKLRISKSKDDRQVSDLVRQSLKLVAGALVQREHKWGIDCQLPLGQEKTFPALLRSLDDLKLSSHISTYSISTTTLEDVFVKISTGDAVATAADEALVDSDSPLAAKKAAAIDTAAPVPSSYFGTFGVQVKAIIVKKALLLKRDIRSTASQFLWPIVFFCVISFLTVQIGHSSRDAIPTFSSPVGVAGNANLSSGNIVPIPLSGDSETGVVDYLLKHPASTVGTVFVTSSSHAIFYNASIPGALASTVNTLYCAANPCNFEIHTKTLEMAAFSKNLSGVVSDFFGIVIAYFALMGLIIATTPFATSIVKERE</sequence>
<dbReference type="GO" id="GO:0005524">
    <property type="term" value="F:ATP binding"/>
    <property type="evidence" value="ECO:0007669"/>
    <property type="project" value="UniProtKB-KW"/>
</dbReference>
<evidence type="ECO:0000313" key="12">
    <source>
        <dbReference type="EMBL" id="OQR96831.1"/>
    </source>
</evidence>
<evidence type="ECO:0000256" key="10">
    <source>
        <dbReference type="SAM" id="Phobius"/>
    </source>
</evidence>
<evidence type="ECO:0000256" key="5">
    <source>
        <dbReference type="ARBA" id="ARBA00022737"/>
    </source>
</evidence>
<keyword evidence="3" id="KW-0813">Transport</keyword>
<comment type="subcellular location">
    <subcellularLocation>
        <location evidence="1">Membrane</location>
        <topology evidence="1">Multi-pass membrane protein</topology>
    </subcellularLocation>
</comment>
<feature type="domain" description="ABC transporter" evidence="11">
    <location>
        <begin position="526"/>
        <end position="754"/>
    </location>
</feature>
<accession>A0A1V9ZG09</accession>
<name>A0A1V9ZG09_9STRA</name>
<dbReference type="PANTHER" id="PTHR19229">
    <property type="entry name" value="ATP-BINDING CASSETTE TRANSPORTER SUBFAMILY A ABCA"/>
    <property type="match status" value="1"/>
</dbReference>
<comment type="caution">
    <text evidence="12">The sequence shown here is derived from an EMBL/GenBank/DDBJ whole genome shotgun (WGS) entry which is preliminary data.</text>
</comment>
<evidence type="ECO:0000313" key="13">
    <source>
        <dbReference type="Proteomes" id="UP000243217"/>
    </source>
</evidence>
<dbReference type="SUPFAM" id="SSF52540">
    <property type="entry name" value="P-loop containing nucleoside triphosphate hydrolases"/>
    <property type="match status" value="1"/>
</dbReference>
<evidence type="ECO:0000256" key="3">
    <source>
        <dbReference type="ARBA" id="ARBA00022448"/>
    </source>
</evidence>
<feature type="transmembrane region" description="Helical" evidence="10">
    <location>
        <begin position="1031"/>
        <end position="1056"/>
    </location>
</feature>
<keyword evidence="5" id="KW-0677">Repeat</keyword>
<feature type="non-terminal residue" evidence="12">
    <location>
        <position position="1060"/>
    </location>
</feature>
<dbReference type="PROSITE" id="PS50893">
    <property type="entry name" value="ABC_TRANSPORTER_2"/>
    <property type="match status" value="1"/>
</dbReference>
<evidence type="ECO:0000256" key="2">
    <source>
        <dbReference type="ARBA" id="ARBA00008869"/>
    </source>
</evidence>
<dbReference type="InterPro" id="IPR013525">
    <property type="entry name" value="ABC2_TM"/>
</dbReference>
<dbReference type="InterPro" id="IPR003593">
    <property type="entry name" value="AAA+_ATPase"/>
</dbReference>
<keyword evidence="8 10" id="KW-1133">Transmembrane helix</keyword>
<dbReference type="Pfam" id="PF12698">
    <property type="entry name" value="ABC2_membrane_3"/>
    <property type="match status" value="1"/>
</dbReference>
<feature type="transmembrane region" description="Helical" evidence="10">
    <location>
        <begin position="363"/>
        <end position="385"/>
    </location>
</feature>
<dbReference type="FunFam" id="3.40.50.300:FF:000335">
    <property type="entry name" value="ATP binding cassette subfamily A member 5"/>
    <property type="match status" value="1"/>
</dbReference>
<organism evidence="12 13">
    <name type="scientific">Thraustotheca clavata</name>
    <dbReference type="NCBI Taxonomy" id="74557"/>
    <lineage>
        <taxon>Eukaryota</taxon>
        <taxon>Sar</taxon>
        <taxon>Stramenopiles</taxon>
        <taxon>Oomycota</taxon>
        <taxon>Saprolegniomycetes</taxon>
        <taxon>Saprolegniales</taxon>
        <taxon>Achlyaceae</taxon>
        <taxon>Thraustotheca</taxon>
    </lineage>
</organism>